<evidence type="ECO:0000313" key="3">
    <source>
        <dbReference type="Proteomes" id="UP000182409"/>
    </source>
</evidence>
<feature type="compositionally biased region" description="Basic residues" evidence="1">
    <location>
        <begin position="39"/>
        <end position="49"/>
    </location>
</feature>
<feature type="region of interest" description="Disordered" evidence="1">
    <location>
        <begin position="37"/>
        <end position="59"/>
    </location>
</feature>
<proteinExistence type="predicted"/>
<dbReference type="RefSeq" id="WP_074655045.1">
    <property type="nucleotide sequence ID" value="NZ_FNSD01000001.1"/>
</dbReference>
<dbReference type="Proteomes" id="UP000182409">
    <property type="component" value="Unassembled WGS sequence"/>
</dbReference>
<gene>
    <name evidence="2" type="ORF">SAMN05443244_3245</name>
</gene>
<protein>
    <submittedName>
        <fullName evidence="2">Uncharacterized protein</fullName>
    </submittedName>
</protein>
<evidence type="ECO:0000313" key="2">
    <source>
        <dbReference type="EMBL" id="SEC35021.1"/>
    </source>
</evidence>
<organism evidence="2 3">
    <name type="scientific">Terriglobus roseus</name>
    <dbReference type="NCBI Taxonomy" id="392734"/>
    <lineage>
        <taxon>Bacteria</taxon>
        <taxon>Pseudomonadati</taxon>
        <taxon>Acidobacteriota</taxon>
        <taxon>Terriglobia</taxon>
        <taxon>Terriglobales</taxon>
        <taxon>Acidobacteriaceae</taxon>
        <taxon>Terriglobus</taxon>
    </lineage>
</organism>
<dbReference type="EMBL" id="FNSD01000001">
    <property type="protein sequence ID" value="SEC35021.1"/>
    <property type="molecule type" value="Genomic_DNA"/>
</dbReference>
<sequence>MSRAKKEVFSVTKAVKSNARDRVGTPPPEVVIPDEKTRAARRTSKHKVTLQKLLQREDA</sequence>
<dbReference type="AlphaFoldDB" id="A0A1H4RTT3"/>
<evidence type="ECO:0000256" key="1">
    <source>
        <dbReference type="SAM" id="MobiDB-lite"/>
    </source>
</evidence>
<name>A0A1H4RTT3_9BACT</name>
<accession>A0A1H4RTT3</accession>
<reference evidence="2 3" key="1">
    <citation type="submission" date="2016-10" db="EMBL/GenBank/DDBJ databases">
        <authorList>
            <person name="de Groot N.N."/>
        </authorList>
    </citation>
    <scope>NUCLEOTIDE SEQUENCE [LARGE SCALE GENOMIC DNA]</scope>
    <source>
        <strain evidence="2 3">AB35.6</strain>
    </source>
</reference>